<protein>
    <recommendedName>
        <fullName evidence="1">Reverse transcriptase domain-containing protein</fullName>
    </recommendedName>
</protein>
<name>A0AAW1VFJ5_9CUCU</name>
<reference evidence="2 3" key="1">
    <citation type="submission" date="2023-03" db="EMBL/GenBank/DDBJ databases">
        <title>Genome insight into feeding habits of ladybird beetles.</title>
        <authorList>
            <person name="Li H.-S."/>
            <person name="Huang Y.-H."/>
            <person name="Pang H."/>
        </authorList>
    </citation>
    <scope>NUCLEOTIDE SEQUENCE [LARGE SCALE GENOMIC DNA]</scope>
    <source>
        <strain evidence="2">SYSU_2023b</strain>
        <tissue evidence="2">Whole body</tissue>
    </source>
</reference>
<evidence type="ECO:0000259" key="1">
    <source>
        <dbReference type="Pfam" id="PF00078"/>
    </source>
</evidence>
<sequence>MGVTSMDTKEFNFRKANFPLIYQMILNISSNSVLESTQIDETCNKFYSILNDVFLQTVPYKIKRKRRFSSWYTSNIIDNILRKEKYRNNFKRYGNNLYLARYKSLRKTIKNYIDSTYKNFIQTAENNIVQNPSSFWSFINEKKGISRIPGEMGDGERTYHKPTSIATAFAEYFSSVYDISLNNNSCYVNHSDGHDAICISSIARNQIIIAAKKLSNKLTSGPDEIPIFIVKDCIYVLSDPLTQIFNLIISKATIPKIWRSAKIVSVLKKVDPSVVNNYRPTSILSNFSKLFEIVVYNAIYPVVRNSIKIEQHGFMLMKSCSSNLMLFSQYVSEVLDSTGQVDVIYTDLQKAFDKVAHALLVQKLHNKFGFSDSLTNFFHSCLVDRRYSRLSSYLPLE</sequence>
<keyword evidence="3" id="KW-1185">Reference proteome</keyword>
<dbReference type="PANTHER" id="PTHR47510:SF3">
    <property type="entry name" value="ENDO_EXONUCLEASE_PHOSPHATASE DOMAIN-CONTAINING PROTEIN"/>
    <property type="match status" value="1"/>
</dbReference>
<gene>
    <name evidence="2" type="ORF">WA026_020513</name>
</gene>
<comment type="caution">
    <text evidence="2">The sequence shown here is derived from an EMBL/GenBank/DDBJ whole genome shotgun (WGS) entry which is preliminary data.</text>
</comment>
<organism evidence="2 3">
    <name type="scientific">Henosepilachna vigintioctopunctata</name>
    <dbReference type="NCBI Taxonomy" id="420089"/>
    <lineage>
        <taxon>Eukaryota</taxon>
        <taxon>Metazoa</taxon>
        <taxon>Ecdysozoa</taxon>
        <taxon>Arthropoda</taxon>
        <taxon>Hexapoda</taxon>
        <taxon>Insecta</taxon>
        <taxon>Pterygota</taxon>
        <taxon>Neoptera</taxon>
        <taxon>Endopterygota</taxon>
        <taxon>Coleoptera</taxon>
        <taxon>Polyphaga</taxon>
        <taxon>Cucujiformia</taxon>
        <taxon>Coccinelloidea</taxon>
        <taxon>Coccinellidae</taxon>
        <taxon>Epilachninae</taxon>
        <taxon>Epilachnini</taxon>
        <taxon>Henosepilachna</taxon>
    </lineage>
</organism>
<dbReference type="Proteomes" id="UP001431783">
    <property type="component" value="Unassembled WGS sequence"/>
</dbReference>
<proteinExistence type="predicted"/>
<accession>A0AAW1VFJ5</accession>
<evidence type="ECO:0000313" key="2">
    <source>
        <dbReference type="EMBL" id="KAK9892528.1"/>
    </source>
</evidence>
<dbReference type="PANTHER" id="PTHR47510">
    <property type="entry name" value="REVERSE TRANSCRIPTASE DOMAIN-CONTAINING PROTEIN"/>
    <property type="match status" value="1"/>
</dbReference>
<dbReference type="Pfam" id="PF00078">
    <property type="entry name" value="RVT_1"/>
    <property type="match status" value="1"/>
</dbReference>
<feature type="domain" description="Reverse transcriptase" evidence="1">
    <location>
        <begin position="271"/>
        <end position="381"/>
    </location>
</feature>
<dbReference type="AlphaFoldDB" id="A0AAW1VFJ5"/>
<evidence type="ECO:0000313" key="3">
    <source>
        <dbReference type="Proteomes" id="UP001431783"/>
    </source>
</evidence>
<dbReference type="InterPro" id="IPR000477">
    <property type="entry name" value="RT_dom"/>
</dbReference>
<dbReference type="EMBL" id="JARQZJ010000135">
    <property type="protein sequence ID" value="KAK9892528.1"/>
    <property type="molecule type" value="Genomic_DNA"/>
</dbReference>